<proteinExistence type="predicted"/>
<evidence type="ECO:0000313" key="2">
    <source>
        <dbReference type="EMBL" id="MFI5681670.1"/>
    </source>
</evidence>
<gene>
    <name evidence="2" type="ORF">ACIA8P_45040</name>
</gene>
<keyword evidence="2" id="KW-0378">Hydrolase</keyword>
<dbReference type="Proteomes" id="UP001612415">
    <property type="component" value="Unassembled WGS sequence"/>
</dbReference>
<protein>
    <submittedName>
        <fullName evidence="2">PP2C family protein-serine/threonine phosphatase</fullName>
        <ecNumber evidence="2">3.1.3.16</ecNumber>
    </submittedName>
</protein>
<dbReference type="EMBL" id="JBITDC010000032">
    <property type="protein sequence ID" value="MFI5681670.1"/>
    <property type="molecule type" value="Genomic_DNA"/>
</dbReference>
<accession>A0ABW7YHQ1</accession>
<feature type="compositionally biased region" description="Low complexity" evidence="1">
    <location>
        <begin position="18"/>
        <end position="29"/>
    </location>
</feature>
<evidence type="ECO:0000313" key="3">
    <source>
        <dbReference type="Proteomes" id="UP001612415"/>
    </source>
</evidence>
<sequence length="127" mass="12865">SSAGVTWGVSMPMSSAGPSQPAKAAASRSSRPEEATAHPRRAMLLKALPAGASTSADLRLHDVRPGDRYLLCSDGLCGVVPDARIRALLTSAPAPDEAVLTLITEANTSGGPDNVSCVVADVVETAA</sequence>
<keyword evidence="3" id="KW-1185">Reference proteome</keyword>
<name>A0ABW7YHQ1_STRCE</name>
<dbReference type="RefSeq" id="WP_398662533.1">
    <property type="nucleotide sequence ID" value="NZ_JBITDC010000032.1"/>
</dbReference>
<feature type="region of interest" description="Disordered" evidence="1">
    <location>
        <begin position="1"/>
        <end position="39"/>
    </location>
</feature>
<evidence type="ECO:0000256" key="1">
    <source>
        <dbReference type="SAM" id="MobiDB-lite"/>
    </source>
</evidence>
<feature type="non-terminal residue" evidence="2">
    <location>
        <position position="1"/>
    </location>
</feature>
<reference evidence="2 3" key="1">
    <citation type="submission" date="2024-10" db="EMBL/GenBank/DDBJ databases">
        <title>The Natural Products Discovery Center: Release of the First 8490 Sequenced Strains for Exploring Actinobacteria Biosynthetic Diversity.</title>
        <authorList>
            <person name="Kalkreuter E."/>
            <person name="Kautsar S.A."/>
            <person name="Yang D."/>
            <person name="Bader C.D."/>
            <person name="Teijaro C.N."/>
            <person name="Fluegel L."/>
            <person name="Davis C.M."/>
            <person name="Simpson J.R."/>
            <person name="Lauterbach L."/>
            <person name="Steele A.D."/>
            <person name="Gui C."/>
            <person name="Meng S."/>
            <person name="Li G."/>
            <person name="Viehrig K."/>
            <person name="Ye F."/>
            <person name="Su P."/>
            <person name="Kiefer A.F."/>
            <person name="Nichols A."/>
            <person name="Cepeda A.J."/>
            <person name="Yan W."/>
            <person name="Fan B."/>
            <person name="Jiang Y."/>
            <person name="Adhikari A."/>
            <person name="Zheng C.-J."/>
            <person name="Schuster L."/>
            <person name="Cowan T.M."/>
            <person name="Smanski M.J."/>
            <person name="Chevrette M.G."/>
            <person name="De Carvalho L.P.S."/>
            <person name="Shen B."/>
        </authorList>
    </citation>
    <scope>NUCLEOTIDE SEQUENCE [LARGE SCALE GENOMIC DNA]</scope>
    <source>
        <strain evidence="2 3">NPDC051599</strain>
    </source>
</reference>
<dbReference type="SUPFAM" id="SSF81606">
    <property type="entry name" value="PP2C-like"/>
    <property type="match status" value="1"/>
</dbReference>
<dbReference type="EC" id="3.1.3.16" evidence="2"/>
<organism evidence="2 3">
    <name type="scientific">Streptomyces cellulosae</name>
    <dbReference type="NCBI Taxonomy" id="1968"/>
    <lineage>
        <taxon>Bacteria</taxon>
        <taxon>Bacillati</taxon>
        <taxon>Actinomycetota</taxon>
        <taxon>Actinomycetes</taxon>
        <taxon>Kitasatosporales</taxon>
        <taxon>Streptomycetaceae</taxon>
        <taxon>Streptomyces</taxon>
    </lineage>
</organism>
<dbReference type="Gene3D" id="3.60.40.10">
    <property type="entry name" value="PPM-type phosphatase domain"/>
    <property type="match status" value="1"/>
</dbReference>
<comment type="caution">
    <text evidence="2">The sequence shown here is derived from an EMBL/GenBank/DDBJ whole genome shotgun (WGS) entry which is preliminary data.</text>
</comment>
<dbReference type="InterPro" id="IPR036457">
    <property type="entry name" value="PPM-type-like_dom_sf"/>
</dbReference>
<dbReference type="GO" id="GO:0004722">
    <property type="term" value="F:protein serine/threonine phosphatase activity"/>
    <property type="evidence" value="ECO:0007669"/>
    <property type="project" value="UniProtKB-EC"/>
</dbReference>